<feature type="compositionally biased region" description="Basic and acidic residues" evidence="1">
    <location>
        <begin position="65"/>
        <end position="79"/>
    </location>
</feature>
<dbReference type="OrthoDB" id="10654859at2759"/>
<feature type="region of interest" description="Disordered" evidence="1">
    <location>
        <begin position="383"/>
        <end position="407"/>
    </location>
</feature>
<accession>A0A835WGJ5</accession>
<dbReference type="GO" id="GO:1990414">
    <property type="term" value="P:replication-born double-strand break repair via sister chromatid exchange"/>
    <property type="evidence" value="ECO:0007669"/>
    <property type="project" value="TreeGrafter"/>
</dbReference>
<comment type="caution">
    <text evidence="2">The sequence shown here is derived from an EMBL/GenBank/DDBJ whole genome shotgun (WGS) entry which is preliminary data.</text>
</comment>
<keyword evidence="3" id="KW-1185">Reference proteome</keyword>
<dbReference type="GO" id="GO:0034087">
    <property type="term" value="P:establishment of mitotic sister chromatid cohesion"/>
    <property type="evidence" value="ECO:0007669"/>
    <property type="project" value="TreeGrafter"/>
</dbReference>
<dbReference type="GO" id="GO:0003682">
    <property type="term" value="F:chromatin binding"/>
    <property type="evidence" value="ECO:0007669"/>
    <property type="project" value="TreeGrafter"/>
</dbReference>
<dbReference type="AlphaFoldDB" id="A0A835WGJ5"/>
<feature type="compositionally biased region" description="Polar residues" evidence="1">
    <location>
        <begin position="657"/>
        <end position="666"/>
    </location>
</feature>
<feature type="compositionally biased region" description="Gly residues" evidence="1">
    <location>
        <begin position="248"/>
        <end position="264"/>
    </location>
</feature>
<gene>
    <name evidence="2" type="ORF">HYH02_007806</name>
</gene>
<feature type="compositionally biased region" description="Gly residues" evidence="1">
    <location>
        <begin position="333"/>
        <end position="348"/>
    </location>
</feature>
<feature type="region of interest" description="Disordered" evidence="1">
    <location>
        <begin position="60"/>
        <end position="91"/>
    </location>
</feature>
<proteinExistence type="predicted"/>
<feature type="region of interest" description="Disordered" evidence="1">
    <location>
        <begin position="543"/>
        <end position="692"/>
    </location>
</feature>
<feature type="compositionally biased region" description="Gly residues" evidence="1">
    <location>
        <begin position="962"/>
        <end position="975"/>
    </location>
</feature>
<dbReference type="GO" id="GO:0140588">
    <property type="term" value="P:chromatin looping"/>
    <property type="evidence" value="ECO:0007669"/>
    <property type="project" value="InterPro"/>
</dbReference>
<feature type="compositionally biased region" description="Low complexity" evidence="1">
    <location>
        <begin position="674"/>
        <end position="686"/>
    </location>
</feature>
<dbReference type="EMBL" id="JAEHOD010000023">
    <property type="protein sequence ID" value="KAG2447055.1"/>
    <property type="molecule type" value="Genomic_DNA"/>
</dbReference>
<organism evidence="2 3">
    <name type="scientific">Chlamydomonas schloesseri</name>
    <dbReference type="NCBI Taxonomy" id="2026947"/>
    <lineage>
        <taxon>Eukaryota</taxon>
        <taxon>Viridiplantae</taxon>
        <taxon>Chlorophyta</taxon>
        <taxon>core chlorophytes</taxon>
        <taxon>Chlorophyceae</taxon>
        <taxon>CS clade</taxon>
        <taxon>Chlamydomonadales</taxon>
        <taxon>Chlamydomonadaceae</taxon>
        <taxon>Chlamydomonas</taxon>
    </lineage>
</organism>
<protein>
    <submittedName>
        <fullName evidence="2">Uncharacterized protein</fullName>
    </submittedName>
</protein>
<sequence length="975" mass="96341">MPPSWFAACFGLFGRANDATGGATSSAGAKRAATFAGYQDDGIMPAKSDSKRSFNILGVGKGSTKRGDAAAWADDRDGGGDGESGPGLASSRKLRIMSRTSGPCGPLPDSPSAKLRTSKKHLRAYLKQAQPKRSILKRNGTGSMAGGADGDLDGLGAAGEVPPWDDFLASAPCSPAGGGAGGGCGFGDGPAYGCNNSSTAMNAWEPSPSRFNGSVSRIVPLPAAAAATAAAAMAAAAGVQQGADRRGSGGSWAGGGERPLSPGGGRQLYGSGCVGGACVVLSSEADEGGPRSAPWLRGGGGGGGYVDADAAGGARSAVLERQMSSPVPDASPSGGGGGGGGGGSGLAGGLPTPSRLAHSSTAGVMGLDGVGHSGYSGYSSCSGAAAGGGGSRPSSTRGGLRGAGVPAVVMPSSGGGGLSGGLSVATPASRAALAHGSGGSRSSQAPHVNDGAPGGQGATALAFSSLGAGSSPIGVGGAMSAPVVWSTNQLCDEPADCEEQQQRQRQQRQWQQQQRQQQQRQQQQRQQQQRQQQQRQQQQRQQRQQQQRQQRQQQQQQQQQQQRQRHQAASSYSPGTAAGEGLYGGSRHASFHARAPPQQRSLRAERPAALILPIERTGSGSGRSPAAGAGAGASSGGHRSLRIPSEAAAAAGLASRGQDTPQSTPAGASAAAFSRRNTNTSTSTSTHPVPSPAAVAALEGSSRAALAGASRDEVMRVLAAESPGRSPMWYDHKARELMQLAAGAARDEGPRGGGAWQQQPQQPNAPGVGDGARVQPPQSISALRQLATTTGCDAAAAAAAAAVRADAVPLSAPATALDSLSSRSALKGGGGGGAGAGTHGNGDGAQAGVGYALTDPGGTWRPAVANSTASAAAAAATSHTHSPHAFRAGASAAPKACDVDDPTAREPPRSMAAPSALAAVQAQAQQPKADPALEPPELVLSAAAAKLALLALMQSDSEGEDGGVAGSGGGAVRVR</sequence>
<reference evidence="2" key="1">
    <citation type="journal article" date="2020" name="bioRxiv">
        <title>Comparative genomics of Chlamydomonas.</title>
        <authorList>
            <person name="Craig R.J."/>
            <person name="Hasan A.R."/>
            <person name="Ness R.W."/>
            <person name="Keightley P.D."/>
        </authorList>
    </citation>
    <scope>NUCLEOTIDE SEQUENCE</scope>
    <source>
        <strain evidence="2">CCAP 11/173</strain>
    </source>
</reference>
<dbReference type="GO" id="GO:0071169">
    <property type="term" value="P:establishment of protein localization to chromatin"/>
    <property type="evidence" value="ECO:0007669"/>
    <property type="project" value="TreeGrafter"/>
</dbReference>
<feature type="region of interest" description="Disordered" evidence="1">
    <location>
        <begin position="889"/>
        <end position="931"/>
    </location>
</feature>
<evidence type="ECO:0000313" key="3">
    <source>
        <dbReference type="Proteomes" id="UP000613740"/>
    </source>
</evidence>
<feature type="compositionally biased region" description="Low complexity" evidence="1">
    <location>
        <begin position="756"/>
        <end position="767"/>
    </location>
</feature>
<dbReference type="GO" id="GO:0061775">
    <property type="term" value="F:cohesin loader activity"/>
    <property type="evidence" value="ECO:0007669"/>
    <property type="project" value="InterPro"/>
</dbReference>
<feature type="compositionally biased region" description="Low complexity" evidence="1">
    <location>
        <begin position="543"/>
        <end position="562"/>
    </location>
</feature>
<feature type="compositionally biased region" description="Low complexity" evidence="1">
    <location>
        <begin position="912"/>
        <end position="931"/>
    </location>
</feature>
<dbReference type="GO" id="GO:0010468">
    <property type="term" value="P:regulation of gene expression"/>
    <property type="evidence" value="ECO:0007669"/>
    <property type="project" value="InterPro"/>
</dbReference>
<dbReference type="GO" id="GO:0090694">
    <property type="term" value="C:Scc2-Scc4 cohesin loading complex"/>
    <property type="evidence" value="ECO:0007669"/>
    <property type="project" value="TreeGrafter"/>
</dbReference>
<feature type="region of interest" description="Disordered" evidence="1">
    <location>
        <begin position="321"/>
        <end position="360"/>
    </location>
</feature>
<name>A0A835WGJ5_9CHLO</name>
<feature type="region of interest" description="Disordered" evidence="1">
    <location>
        <begin position="242"/>
        <end position="264"/>
    </location>
</feature>
<feature type="region of interest" description="Disordered" evidence="1">
    <location>
        <begin position="432"/>
        <end position="456"/>
    </location>
</feature>
<dbReference type="PANTHER" id="PTHR21704">
    <property type="entry name" value="NIPPED-B-LIKE PROTEIN DELANGIN SCC2-RELATED"/>
    <property type="match status" value="1"/>
</dbReference>
<dbReference type="Proteomes" id="UP000613740">
    <property type="component" value="Unassembled WGS sequence"/>
</dbReference>
<evidence type="ECO:0000256" key="1">
    <source>
        <dbReference type="SAM" id="MobiDB-lite"/>
    </source>
</evidence>
<evidence type="ECO:0000313" key="2">
    <source>
        <dbReference type="EMBL" id="KAG2447055.1"/>
    </source>
</evidence>
<dbReference type="PANTHER" id="PTHR21704:SF18">
    <property type="entry name" value="NIPPED-B-LIKE PROTEIN"/>
    <property type="match status" value="1"/>
</dbReference>
<dbReference type="InterPro" id="IPR033031">
    <property type="entry name" value="Scc2/Nipped-B"/>
</dbReference>
<feature type="region of interest" description="Disordered" evidence="1">
    <location>
        <begin position="744"/>
        <end position="775"/>
    </location>
</feature>
<feature type="region of interest" description="Disordered" evidence="1">
    <location>
        <begin position="956"/>
        <end position="975"/>
    </location>
</feature>